<name>A0AAE1S4N3_9SOLA</name>
<dbReference type="GO" id="GO:0003676">
    <property type="term" value="F:nucleic acid binding"/>
    <property type="evidence" value="ECO:0007669"/>
    <property type="project" value="InterPro"/>
</dbReference>
<dbReference type="SUPFAM" id="SSF53098">
    <property type="entry name" value="Ribonuclease H-like"/>
    <property type="match status" value="1"/>
</dbReference>
<organism evidence="1 2">
    <name type="scientific">Anisodus tanguticus</name>
    <dbReference type="NCBI Taxonomy" id="243964"/>
    <lineage>
        <taxon>Eukaryota</taxon>
        <taxon>Viridiplantae</taxon>
        <taxon>Streptophyta</taxon>
        <taxon>Embryophyta</taxon>
        <taxon>Tracheophyta</taxon>
        <taxon>Spermatophyta</taxon>
        <taxon>Magnoliopsida</taxon>
        <taxon>eudicotyledons</taxon>
        <taxon>Gunneridae</taxon>
        <taxon>Pentapetalae</taxon>
        <taxon>asterids</taxon>
        <taxon>lamiids</taxon>
        <taxon>Solanales</taxon>
        <taxon>Solanaceae</taxon>
        <taxon>Solanoideae</taxon>
        <taxon>Hyoscyameae</taxon>
        <taxon>Anisodus</taxon>
    </lineage>
</organism>
<dbReference type="AlphaFoldDB" id="A0AAE1S4N3"/>
<dbReference type="InterPro" id="IPR053151">
    <property type="entry name" value="RNase_H-like"/>
</dbReference>
<sequence>MHLPTVPCYLAWTGKMNMNHFVGCNLVSPKIGCAVDYYVGKWRTGYTTIDFVEDFGARVQAPESFDCGHIKCNTDGSRRGNTGRNCRGNLINAQAREIHETKNVEPKAIAIREVVYYCVSAGIEQITLKTDSFVVINILKREWDTPWKIINVIGDTRIRCNIVKFICCTLLVKEIHLLIIMQIRLLKTQAQLSIKTLSYPHKEEDYLTWTKSNDHESGSEHRILHDHNEYKEQQKSIWKV</sequence>
<proteinExistence type="predicted"/>
<dbReference type="InterPro" id="IPR012337">
    <property type="entry name" value="RNaseH-like_sf"/>
</dbReference>
<accession>A0AAE1S4N3</accession>
<dbReference type="InterPro" id="IPR036397">
    <property type="entry name" value="RNaseH_sf"/>
</dbReference>
<dbReference type="EMBL" id="JAVYJV010000008">
    <property type="protein sequence ID" value="KAK4364289.1"/>
    <property type="molecule type" value="Genomic_DNA"/>
</dbReference>
<comment type="caution">
    <text evidence="1">The sequence shown here is derived from an EMBL/GenBank/DDBJ whole genome shotgun (WGS) entry which is preliminary data.</text>
</comment>
<dbReference type="InterPro" id="IPR044730">
    <property type="entry name" value="RNase_H-like_dom_plant"/>
</dbReference>
<gene>
    <name evidence="1" type="ORF">RND71_015647</name>
</gene>
<dbReference type="Proteomes" id="UP001291623">
    <property type="component" value="Unassembled WGS sequence"/>
</dbReference>
<dbReference type="PANTHER" id="PTHR47723:SF24">
    <property type="entry name" value="RNASE H TYPE-1 DOMAIN-CONTAINING PROTEIN"/>
    <property type="match status" value="1"/>
</dbReference>
<reference evidence="1" key="1">
    <citation type="submission" date="2023-12" db="EMBL/GenBank/DDBJ databases">
        <title>Genome assembly of Anisodus tanguticus.</title>
        <authorList>
            <person name="Wang Y.-J."/>
        </authorList>
    </citation>
    <scope>NUCLEOTIDE SEQUENCE</scope>
    <source>
        <strain evidence="1">KB-2021</strain>
        <tissue evidence="1">Leaf</tissue>
    </source>
</reference>
<dbReference type="PANTHER" id="PTHR47723">
    <property type="entry name" value="OS05G0353850 PROTEIN"/>
    <property type="match status" value="1"/>
</dbReference>
<evidence type="ECO:0000313" key="1">
    <source>
        <dbReference type="EMBL" id="KAK4364289.1"/>
    </source>
</evidence>
<dbReference type="CDD" id="cd06222">
    <property type="entry name" value="RNase_H_like"/>
    <property type="match status" value="1"/>
</dbReference>
<evidence type="ECO:0000313" key="2">
    <source>
        <dbReference type="Proteomes" id="UP001291623"/>
    </source>
</evidence>
<dbReference type="Gene3D" id="3.30.420.10">
    <property type="entry name" value="Ribonuclease H-like superfamily/Ribonuclease H"/>
    <property type="match status" value="1"/>
</dbReference>
<evidence type="ECO:0008006" key="3">
    <source>
        <dbReference type="Google" id="ProtNLM"/>
    </source>
</evidence>
<keyword evidence="2" id="KW-1185">Reference proteome</keyword>
<protein>
    <recommendedName>
        <fullName evidence="3">RNase H type-1 domain-containing protein</fullName>
    </recommendedName>
</protein>